<dbReference type="InterPro" id="IPR036388">
    <property type="entry name" value="WH-like_DNA-bd_sf"/>
</dbReference>
<dbReference type="InterPro" id="IPR000524">
    <property type="entry name" value="Tscrpt_reg_HTH_GntR"/>
</dbReference>
<dbReference type="SUPFAM" id="SSF64288">
    <property type="entry name" value="Chorismate lyase-like"/>
    <property type="match status" value="1"/>
</dbReference>
<feature type="domain" description="HTH gntR-type" evidence="4">
    <location>
        <begin position="2"/>
        <end position="70"/>
    </location>
</feature>
<accession>A0A846N3X8</accession>
<dbReference type="InterPro" id="IPR036390">
    <property type="entry name" value="WH_DNA-bd_sf"/>
</dbReference>
<evidence type="ECO:0000256" key="1">
    <source>
        <dbReference type="ARBA" id="ARBA00023015"/>
    </source>
</evidence>
<dbReference type="SMART" id="SM00345">
    <property type="entry name" value="HTH_GNTR"/>
    <property type="match status" value="1"/>
</dbReference>
<evidence type="ECO:0000256" key="2">
    <source>
        <dbReference type="ARBA" id="ARBA00023125"/>
    </source>
</evidence>
<organism evidence="5 6">
    <name type="scientific">Rhizomicrobium palustre</name>
    <dbReference type="NCBI Taxonomy" id="189966"/>
    <lineage>
        <taxon>Bacteria</taxon>
        <taxon>Pseudomonadati</taxon>
        <taxon>Pseudomonadota</taxon>
        <taxon>Alphaproteobacteria</taxon>
        <taxon>Micropepsales</taxon>
        <taxon>Micropepsaceae</taxon>
        <taxon>Rhizomicrobium</taxon>
    </lineage>
</organism>
<dbReference type="Proteomes" id="UP000570514">
    <property type="component" value="Unassembled WGS sequence"/>
</dbReference>
<dbReference type="Gene3D" id="3.40.1410.10">
    <property type="entry name" value="Chorismate lyase-like"/>
    <property type="match status" value="1"/>
</dbReference>
<evidence type="ECO:0000313" key="6">
    <source>
        <dbReference type="Proteomes" id="UP000570514"/>
    </source>
</evidence>
<dbReference type="SMART" id="SM00866">
    <property type="entry name" value="UTRA"/>
    <property type="match status" value="1"/>
</dbReference>
<gene>
    <name evidence="5" type="ORF">FHS83_003125</name>
</gene>
<keyword evidence="3" id="KW-0804">Transcription</keyword>
<name>A0A846N3X8_9PROT</name>
<evidence type="ECO:0000313" key="5">
    <source>
        <dbReference type="EMBL" id="NIK89807.1"/>
    </source>
</evidence>
<reference evidence="5 6" key="1">
    <citation type="submission" date="2020-03" db="EMBL/GenBank/DDBJ databases">
        <title>Genomic Encyclopedia of Type Strains, Phase IV (KMG-IV): sequencing the most valuable type-strain genomes for metagenomic binning, comparative biology and taxonomic classification.</title>
        <authorList>
            <person name="Goeker M."/>
        </authorList>
    </citation>
    <scope>NUCLEOTIDE SEQUENCE [LARGE SCALE GENOMIC DNA]</scope>
    <source>
        <strain evidence="5 6">DSM 19867</strain>
    </source>
</reference>
<dbReference type="InterPro" id="IPR012702">
    <property type="entry name" value="CP_lyase_PhnF"/>
</dbReference>
<dbReference type="PROSITE" id="PS50949">
    <property type="entry name" value="HTH_GNTR"/>
    <property type="match status" value="1"/>
</dbReference>
<dbReference type="GO" id="GO:0003677">
    <property type="term" value="F:DNA binding"/>
    <property type="evidence" value="ECO:0007669"/>
    <property type="project" value="UniProtKB-KW"/>
</dbReference>
<dbReference type="SUPFAM" id="SSF46785">
    <property type="entry name" value="Winged helix' DNA-binding domain"/>
    <property type="match status" value="1"/>
</dbReference>
<comment type="caution">
    <text evidence="5">The sequence shown here is derived from an EMBL/GenBank/DDBJ whole genome shotgun (WGS) entry which is preliminary data.</text>
</comment>
<evidence type="ECO:0000256" key="3">
    <source>
        <dbReference type="ARBA" id="ARBA00023163"/>
    </source>
</evidence>
<dbReference type="Pfam" id="PF00392">
    <property type="entry name" value="GntR"/>
    <property type="match status" value="1"/>
</dbReference>
<dbReference type="InterPro" id="IPR050679">
    <property type="entry name" value="Bact_HTH_transcr_reg"/>
</dbReference>
<keyword evidence="6" id="KW-1185">Reference proteome</keyword>
<dbReference type="Gene3D" id="1.10.10.10">
    <property type="entry name" value="Winged helix-like DNA-binding domain superfamily/Winged helix DNA-binding domain"/>
    <property type="match status" value="1"/>
</dbReference>
<proteinExistence type="predicted"/>
<dbReference type="PANTHER" id="PTHR44846:SF1">
    <property type="entry name" value="MANNOSYL-D-GLYCERATE TRANSPORT_METABOLISM SYSTEM REPRESSOR MNGR-RELATED"/>
    <property type="match status" value="1"/>
</dbReference>
<keyword evidence="2" id="KW-0238">DNA-binding</keyword>
<dbReference type="InterPro" id="IPR028978">
    <property type="entry name" value="Chorismate_lyase_/UTRA_dom_sf"/>
</dbReference>
<evidence type="ECO:0000259" key="4">
    <source>
        <dbReference type="PROSITE" id="PS50949"/>
    </source>
</evidence>
<dbReference type="RefSeq" id="WP_167083863.1">
    <property type="nucleotide sequence ID" value="NZ_BAAADC010000001.1"/>
</dbReference>
<sequence length="233" mass="25129">MKPLWRQIADDLARDIERGAYKPEEALPTAQELSARYGVHRHTVRQAFQFLASQGRVSVEQGRGTFVTSPRIPYPVGRHVSFRTNLAKSGMESRNTVLDATVTAAEFAPAIGLDNNARAWCVRILSEASSMPLSLSTHFLSVARFPDFPQALTNAGGSISAALASYGIAQYQRLSTRLHARAATAIEARLLHIPEGSPVLHSSGLDAAPDGSPLQAVDTAFAGDRIEVVVEPD</sequence>
<dbReference type="NCBIfam" id="TIGR02325">
    <property type="entry name" value="C_P_lyase_phnF"/>
    <property type="match status" value="1"/>
</dbReference>
<dbReference type="InterPro" id="IPR011663">
    <property type="entry name" value="UTRA"/>
</dbReference>
<keyword evidence="1" id="KW-0805">Transcription regulation</keyword>
<dbReference type="Pfam" id="PF07702">
    <property type="entry name" value="UTRA"/>
    <property type="match status" value="1"/>
</dbReference>
<dbReference type="AlphaFoldDB" id="A0A846N3X8"/>
<dbReference type="GO" id="GO:0003700">
    <property type="term" value="F:DNA-binding transcription factor activity"/>
    <property type="evidence" value="ECO:0007669"/>
    <property type="project" value="InterPro"/>
</dbReference>
<dbReference type="GO" id="GO:0045892">
    <property type="term" value="P:negative regulation of DNA-templated transcription"/>
    <property type="evidence" value="ECO:0007669"/>
    <property type="project" value="TreeGrafter"/>
</dbReference>
<dbReference type="CDD" id="cd07377">
    <property type="entry name" value="WHTH_GntR"/>
    <property type="match status" value="1"/>
</dbReference>
<dbReference type="EMBL" id="JAASRM010000001">
    <property type="protein sequence ID" value="NIK89807.1"/>
    <property type="molecule type" value="Genomic_DNA"/>
</dbReference>
<protein>
    <submittedName>
        <fullName evidence="5">GntR family phosphonate transport system transcriptional regulator</fullName>
    </submittedName>
</protein>
<dbReference type="PANTHER" id="PTHR44846">
    <property type="entry name" value="MANNOSYL-D-GLYCERATE TRANSPORT/METABOLISM SYSTEM REPRESSOR MNGR-RELATED"/>
    <property type="match status" value="1"/>
</dbReference>
<dbReference type="PRINTS" id="PR00035">
    <property type="entry name" value="HTHGNTR"/>
</dbReference>